<evidence type="ECO:0000313" key="2">
    <source>
        <dbReference type="EMBL" id="GBG30649.1"/>
    </source>
</evidence>
<comment type="caution">
    <text evidence="2">The sequence shown here is derived from an EMBL/GenBank/DDBJ whole genome shotgun (WGS) entry which is preliminary data.</text>
</comment>
<keyword evidence="3" id="KW-1185">Reference proteome</keyword>
<protein>
    <submittedName>
        <fullName evidence="2">Uncharacterized protein</fullName>
    </submittedName>
</protein>
<accession>A0A2R5GJZ9</accession>
<evidence type="ECO:0000256" key="1">
    <source>
        <dbReference type="SAM" id="SignalP"/>
    </source>
</evidence>
<dbReference type="EMBL" id="BEYU01000081">
    <property type="protein sequence ID" value="GBG30649.1"/>
    <property type="molecule type" value="Genomic_DNA"/>
</dbReference>
<evidence type="ECO:0000313" key="3">
    <source>
        <dbReference type="Proteomes" id="UP000241890"/>
    </source>
</evidence>
<organism evidence="2 3">
    <name type="scientific">Hondaea fermentalgiana</name>
    <dbReference type="NCBI Taxonomy" id="2315210"/>
    <lineage>
        <taxon>Eukaryota</taxon>
        <taxon>Sar</taxon>
        <taxon>Stramenopiles</taxon>
        <taxon>Bigyra</taxon>
        <taxon>Labyrinthulomycetes</taxon>
        <taxon>Thraustochytrida</taxon>
        <taxon>Thraustochytriidae</taxon>
        <taxon>Hondaea</taxon>
    </lineage>
</organism>
<reference evidence="2 3" key="1">
    <citation type="submission" date="2017-12" db="EMBL/GenBank/DDBJ databases">
        <title>Sequencing, de novo assembly and annotation of complete genome of a new Thraustochytrid species, strain FCC1311.</title>
        <authorList>
            <person name="Sedici K."/>
            <person name="Godart F."/>
            <person name="Aiese Cigliano R."/>
            <person name="Sanseverino W."/>
            <person name="Barakat M."/>
            <person name="Ortet P."/>
            <person name="Marechal E."/>
            <person name="Cagnac O."/>
            <person name="Amato A."/>
        </authorList>
    </citation>
    <scope>NUCLEOTIDE SEQUENCE [LARGE SCALE GENOMIC DNA]</scope>
</reference>
<proteinExistence type="predicted"/>
<name>A0A2R5GJZ9_9STRA</name>
<feature type="signal peptide" evidence="1">
    <location>
        <begin position="1"/>
        <end position="21"/>
    </location>
</feature>
<feature type="chain" id="PRO_5015342702" evidence="1">
    <location>
        <begin position="22"/>
        <end position="1114"/>
    </location>
</feature>
<dbReference type="AlphaFoldDB" id="A0A2R5GJZ9"/>
<sequence length="1114" mass="120520">MAPAQYLRASAVLLAVLFVNAQDNDTCTGPAMCTPTLQQFDILTENPECSCTVSPADADEPLTLEACCVTDETASSDSCREIQLVASQYSREATVDTVAVDATLSIPVTFSTTDAASSSCTRTCSMYGDPEGISFCGDIREFILCDGRIDDVDSDDVCQQSKSVCESRTDYYGNQCVYLPDQEGSTWSDFDTDGSPCQMDPSAEAPVQVMYSRAPLSGSGDSYAVSATIGERGIMTSITIEYNGVSSTLSSDDCIANPGETSAWSNADNIADYGTAQVNGGGAQVVWDFSIADMDLHLVCQQMSETRTRWDVDSLSVSTSAAEAASTLTETGFCVTSEFNTGEATQTELFETGFHSYCLERATPNLLVCRTLSKECTRDVYEATVDEFCESAKGQMGISVSKCKKQIKKQIKREVKNRSSKDIWAKLYCHVVENGSNSGIKSCLKKIDDFGFVEVYSETSSMLATSSSSCDLSASLAVVTDEEDECFDGMHVEVVYDGTRTRVASVPASRLVCEEPLVLTGEDYPTLFVEDSDIYLVQCGLTESCAAQRGFRDVPAISIGSESSSSSYVTLSLGESSSTSTSDSAPSICESAESDTVESCPYCCELQDTPDSSICLDVTVSTSPYCDASNPPTDVDCSDVVAEDSDVYVDITLITTPAETTCCHTCTAWGDPKLYAFDGWDETPAEWIECDGRNPNSNCNFQESVCDKQVDHLGNACVWNETVSEYLENDRSAVGFYGSPCQPDWEAAAENGWRSNITMYETDSWMLRVFLGERSVLTTLEFELASGGYHEFDPAMCFEDDLSDAWTSYGDASSTPAGDGIEYECGDIDTNGLERPCAMTNSATSTFVQIRCIRVEMDDVYQGYRINIVGVSEFSQSGEYASVGGFCVDDSLEGPIGESTDNVDAGDECGLDMNDLGTQLSLGRLCKDIYHPTCTSNEADEAIRRWCKYQAVLPLEDKLSCAEDILGTSDDDAKEEAWRDYFCQQFPGEVRKCKKGYRAYLDTTPTATMCFSSVDEVAAFGHDPCMVGTSVTAASGDEILFIPDHIPPCDNVLRVPASNSSYAALFTSTVEFNKCGVQTAECPLYTALPEAFCRTVDPFSVQLTYSAGNLCGAA</sequence>
<dbReference type="InParanoid" id="A0A2R5GJZ9"/>
<dbReference type="Proteomes" id="UP000241890">
    <property type="component" value="Unassembled WGS sequence"/>
</dbReference>
<gene>
    <name evidence="2" type="ORF">FCC1311_068692</name>
</gene>
<keyword evidence="1" id="KW-0732">Signal</keyword>